<sequence>MNQSEVTNYLTQMAKIFERFKLLSMTLDEFEEKYMKNPNENNEGEKEVKEIKKGLKQQMDQLEGVKTQTPKIKFDSINKTYSCSECSKQCNTKSAILNHQYFKHNRPKKPVIAKSTKQQSQEIDVDDRIDDLIILQ</sequence>
<keyword evidence="1" id="KW-0479">Metal-binding</keyword>
<feature type="domain" description="C2H2-type" evidence="2">
    <location>
        <begin position="81"/>
        <end position="109"/>
    </location>
</feature>
<dbReference type="GO" id="GO:0008270">
    <property type="term" value="F:zinc ion binding"/>
    <property type="evidence" value="ECO:0007669"/>
    <property type="project" value="UniProtKB-KW"/>
</dbReference>
<dbReference type="AlphaFoldDB" id="A0A8S1WS93"/>
<evidence type="ECO:0000259" key="2">
    <source>
        <dbReference type="PROSITE" id="PS50157"/>
    </source>
</evidence>
<dbReference type="PROSITE" id="PS00028">
    <property type="entry name" value="ZINC_FINGER_C2H2_1"/>
    <property type="match status" value="1"/>
</dbReference>
<dbReference type="OMA" id="SECSKQC"/>
<organism evidence="3 4">
    <name type="scientific">Paramecium octaurelia</name>
    <dbReference type="NCBI Taxonomy" id="43137"/>
    <lineage>
        <taxon>Eukaryota</taxon>
        <taxon>Sar</taxon>
        <taxon>Alveolata</taxon>
        <taxon>Ciliophora</taxon>
        <taxon>Intramacronucleata</taxon>
        <taxon>Oligohymenophorea</taxon>
        <taxon>Peniculida</taxon>
        <taxon>Parameciidae</taxon>
        <taxon>Paramecium</taxon>
    </lineage>
</organism>
<dbReference type="Proteomes" id="UP000683925">
    <property type="component" value="Unassembled WGS sequence"/>
</dbReference>
<dbReference type="EMBL" id="CAJJDP010000100">
    <property type="protein sequence ID" value="CAD8191551.1"/>
    <property type="molecule type" value="Genomic_DNA"/>
</dbReference>
<dbReference type="OrthoDB" id="308767at2759"/>
<keyword evidence="4" id="KW-1185">Reference proteome</keyword>
<dbReference type="PROSITE" id="PS50157">
    <property type="entry name" value="ZINC_FINGER_C2H2_2"/>
    <property type="match status" value="1"/>
</dbReference>
<protein>
    <recommendedName>
        <fullName evidence="2">C2H2-type domain-containing protein</fullName>
    </recommendedName>
</protein>
<keyword evidence="1" id="KW-0862">Zinc</keyword>
<reference evidence="3" key="1">
    <citation type="submission" date="2021-01" db="EMBL/GenBank/DDBJ databases">
        <authorList>
            <consortium name="Genoscope - CEA"/>
            <person name="William W."/>
        </authorList>
    </citation>
    <scope>NUCLEOTIDE SEQUENCE</scope>
</reference>
<comment type="caution">
    <text evidence="3">The sequence shown here is derived from an EMBL/GenBank/DDBJ whole genome shotgun (WGS) entry which is preliminary data.</text>
</comment>
<dbReference type="InterPro" id="IPR013087">
    <property type="entry name" value="Znf_C2H2_type"/>
</dbReference>
<name>A0A8S1WS93_PAROT</name>
<evidence type="ECO:0000313" key="3">
    <source>
        <dbReference type="EMBL" id="CAD8191551.1"/>
    </source>
</evidence>
<accession>A0A8S1WS93</accession>
<evidence type="ECO:0000256" key="1">
    <source>
        <dbReference type="PROSITE-ProRule" id="PRU00042"/>
    </source>
</evidence>
<gene>
    <name evidence="3" type="ORF">POCTA_138.1.T1000062</name>
</gene>
<proteinExistence type="predicted"/>
<evidence type="ECO:0000313" key="4">
    <source>
        <dbReference type="Proteomes" id="UP000683925"/>
    </source>
</evidence>
<keyword evidence="1" id="KW-0863">Zinc-finger</keyword>